<dbReference type="Pfam" id="PF22336">
    <property type="entry name" value="RhiE-like_linker"/>
    <property type="match status" value="2"/>
</dbReference>
<feature type="non-terminal residue" evidence="15">
    <location>
        <position position="4535"/>
    </location>
</feature>
<dbReference type="Gene3D" id="3.30.559.30">
    <property type="entry name" value="Nonribosomal peptide synthetase, condensation domain"/>
    <property type="match status" value="1"/>
</dbReference>
<dbReference type="SUPFAM" id="SSF53901">
    <property type="entry name" value="Thiolase-like"/>
    <property type="match status" value="2"/>
</dbReference>
<dbReference type="InterPro" id="IPR049551">
    <property type="entry name" value="PKS_DH_C"/>
</dbReference>
<dbReference type="InterPro" id="IPR025110">
    <property type="entry name" value="AMP-bd_C"/>
</dbReference>
<dbReference type="InterPro" id="IPR009081">
    <property type="entry name" value="PP-bd_ACP"/>
</dbReference>
<dbReference type="InterPro" id="IPR045851">
    <property type="entry name" value="AMP-bd_C_sf"/>
</dbReference>
<dbReference type="PROSITE" id="PS00012">
    <property type="entry name" value="PHOSPHOPANTETHEINE"/>
    <property type="match status" value="1"/>
</dbReference>
<keyword evidence="6" id="KW-0597">Phosphoprotein</keyword>
<dbReference type="InterPro" id="IPR013968">
    <property type="entry name" value="PKS_KR"/>
</dbReference>
<dbReference type="InterPro" id="IPR020845">
    <property type="entry name" value="AMP-binding_CS"/>
</dbReference>
<dbReference type="Pfam" id="PF00109">
    <property type="entry name" value="ketoacyl-synt"/>
    <property type="match status" value="2"/>
</dbReference>
<dbReference type="SUPFAM" id="SSF51735">
    <property type="entry name" value="NAD(P)-binding Rossmann-fold domains"/>
    <property type="match status" value="3"/>
</dbReference>
<reference evidence="15 16" key="1">
    <citation type="submission" date="2024-05" db="EMBL/GenBank/DDBJ databases">
        <title>Roseateles sp. 2.12 16S ribosomal RNA gene Genome sequencing and assembly.</title>
        <authorList>
            <person name="Woo H."/>
        </authorList>
    </citation>
    <scope>NUCLEOTIDE SEQUENCE [LARGE SCALE GENOMIC DNA]</scope>
    <source>
        <strain evidence="15 16">2.12</strain>
    </source>
</reference>
<dbReference type="SMART" id="SM00825">
    <property type="entry name" value="PKS_KS"/>
    <property type="match status" value="2"/>
</dbReference>
<dbReference type="InterPro" id="IPR014030">
    <property type="entry name" value="Ketoacyl_synth_N"/>
</dbReference>
<evidence type="ECO:0000256" key="4">
    <source>
        <dbReference type="ARBA" id="ARBA00022450"/>
    </source>
</evidence>
<dbReference type="InterPro" id="IPR020841">
    <property type="entry name" value="PKS_Beta-ketoAc_synthase_dom"/>
</dbReference>
<proteinExistence type="predicted"/>
<feature type="domain" description="Carrier" evidence="12">
    <location>
        <begin position="4495"/>
        <end position="4535"/>
    </location>
</feature>
<dbReference type="Pfam" id="PF00550">
    <property type="entry name" value="PP-binding"/>
    <property type="match status" value="3"/>
</dbReference>
<dbReference type="SUPFAM" id="SSF56801">
    <property type="entry name" value="Acetyl-CoA synthetase-like"/>
    <property type="match status" value="1"/>
</dbReference>
<dbReference type="InterPro" id="IPR006162">
    <property type="entry name" value="Ppantetheine_attach_site"/>
</dbReference>
<dbReference type="InterPro" id="IPR042104">
    <property type="entry name" value="PKS_dehydratase_sf"/>
</dbReference>
<dbReference type="CDD" id="cd12116">
    <property type="entry name" value="A_NRPS_Ta1_like"/>
    <property type="match status" value="1"/>
</dbReference>
<feature type="domain" description="Carrier" evidence="12">
    <location>
        <begin position="1038"/>
        <end position="1114"/>
    </location>
</feature>
<dbReference type="SUPFAM" id="SSF47336">
    <property type="entry name" value="ACP-like"/>
    <property type="match status" value="3"/>
</dbReference>
<dbReference type="PANTHER" id="PTHR43775">
    <property type="entry name" value="FATTY ACID SYNTHASE"/>
    <property type="match status" value="1"/>
</dbReference>
<dbReference type="EMBL" id="JBDPZC010000002">
    <property type="protein sequence ID" value="MEO3712424.1"/>
    <property type="molecule type" value="Genomic_DNA"/>
</dbReference>
<evidence type="ECO:0000256" key="6">
    <source>
        <dbReference type="ARBA" id="ARBA00022553"/>
    </source>
</evidence>
<keyword evidence="9" id="KW-0511">Multifunctional enzyme</keyword>
<feature type="region of interest" description="N-terminal hotdog fold" evidence="10">
    <location>
        <begin position="1782"/>
        <end position="1910"/>
    </location>
</feature>
<name>A0ABV0GBT5_9BURK</name>
<evidence type="ECO:0000313" key="16">
    <source>
        <dbReference type="Proteomes" id="UP001462640"/>
    </source>
</evidence>
<dbReference type="InterPro" id="IPR016039">
    <property type="entry name" value="Thiolase-like"/>
</dbReference>
<feature type="domain" description="Ketosynthase family 3 (KS3)" evidence="13">
    <location>
        <begin position="1152"/>
        <end position="1578"/>
    </location>
</feature>
<evidence type="ECO:0000259" key="13">
    <source>
        <dbReference type="PROSITE" id="PS52004"/>
    </source>
</evidence>
<dbReference type="InterPro" id="IPR020807">
    <property type="entry name" value="PKS_DH"/>
</dbReference>
<keyword evidence="8" id="KW-0677">Repeat</keyword>
<feature type="active site" description="Proton acceptor; for dehydratase activity" evidence="10">
    <location>
        <position position="3173"/>
    </location>
</feature>
<feature type="domain" description="Carrier" evidence="12">
    <location>
        <begin position="4389"/>
        <end position="4465"/>
    </location>
</feature>
<dbReference type="PROSITE" id="PS52004">
    <property type="entry name" value="KS3_2"/>
    <property type="match status" value="2"/>
</dbReference>
<dbReference type="PROSITE" id="PS52019">
    <property type="entry name" value="PKS_MFAS_DH"/>
    <property type="match status" value="2"/>
</dbReference>
<dbReference type="SMART" id="SM00823">
    <property type="entry name" value="PKS_PP"/>
    <property type="match status" value="3"/>
</dbReference>
<evidence type="ECO:0000256" key="5">
    <source>
        <dbReference type="ARBA" id="ARBA00022490"/>
    </source>
</evidence>
<dbReference type="Pfam" id="PF02801">
    <property type="entry name" value="Ketoacyl-synt_C"/>
    <property type="match status" value="2"/>
</dbReference>
<dbReference type="InterPro" id="IPR014031">
    <property type="entry name" value="Ketoacyl_synth_C"/>
</dbReference>
<dbReference type="SMART" id="SM01294">
    <property type="entry name" value="PKS_PP_betabranch"/>
    <property type="match status" value="1"/>
</dbReference>
<dbReference type="Pfam" id="PF08242">
    <property type="entry name" value="Methyltransf_12"/>
    <property type="match status" value="1"/>
</dbReference>
<comment type="caution">
    <text evidence="15">The sequence shown here is derived from an EMBL/GenBank/DDBJ whole genome shotgun (WGS) entry which is preliminary data.</text>
</comment>
<dbReference type="SMART" id="SM00822">
    <property type="entry name" value="PKS_KR"/>
    <property type="match status" value="1"/>
</dbReference>
<dbReference type="Pfam" id="PF21089">
    <property type="entry name" value="PKS_DH_N"/>
    <property type="match status" value="2"/>
</dbReference>
<evidence type="ECO:0000256" key="10">
    <source>
        <dbReference type="PROSITE-ProRule" id="PRU01363"/>
    </source>
</evidence>
<dbReference type="Gene3D" id="3.30.300.30">
    <property type="match status" value="1"/>
</dbReference>
<dbReference type="InterPro" id="IPR010071">
    <property type="entry name" value="AA_adenyl_dom"/>
</dbReference>
<comment type="cofactor">
    <cofactor evidence="1">
        <name>pantetheine 4'-phosphate</name>
        <dbReference type="ChEBI" id="CHEBI:47942"/>
    </cofactor>
</comment>
<accession>A0ABV0GBT5</accession>
<dbReference type="Pfam" id="PF14765">
    <property type="entry name" value="PS-DH"/>
    <property type="match status" value="2"/>
</dbReference>
<evidence type="ECO:0000256" key="11">
    <source>
        <dbReference type="SAM" id="MobiDB-lite"/>
    </source>
</evidence>
<feature type="compositionally biased region" description="Low complexity" evidence="11">
    <location>
        <begin position="4355"/>
        <end position="4365"/>
    </location>
</feature>
<keyword evidence="5" id="KW-0963">Cytoplasm</keyword>
<dbReference type="Pfam" id="PF00501">
    <property type="entry name" value="AMP-binding"/>
    <property type="match status" value="1"/>
</dbReference>
<dbReference type="InterPro" id="IPR050091">
    <property type="entry name" value="PKS_NRPS_Biosynth_Enz"/>
</dbReference>
<dbReference type="InterPro" id="IPR049900">
    <property type="entry name" value="PKS_mFAS_DH"/>
</dbReference>
<feature type="domain" description="PKS/mFAS DH" evidence="14">
    <location>
        <begin position="3144"/>
        <end position="3443"/>
    </location>
</feature>
<dbReference type="Gene3D" id="3.40.50.150">
    <property type="entry name" value="Vaccinia Virus protein VP39"/>
    <property type="match status" value="1"/>
</dbReference>
<evidence type="ECO:0000313" key="15">
    <source>
        <dbReference type="EMBL" id="MEO3712424.1"/>
    </source>
</evidence>
<dbReference type="SUPFAM" id="SSF52777">
    <property type="entry name" value="CoA-dependent acyltransferases"/>
    <property type="match status" value="2"/>
</dbReference>
<dbReference type="InterPro" id="IPR001242">
    <property type="entry name" value="Condensation_dom"/>
</dbReference>
<evidence type="ECO:0000256" key="2">
    <source>
        <dbReference type="ARBA" id="ARBA00004496"/>
    </source>
</evidence>
<dbReference type="InterPro" id="IPR049552">
    <property type="entry name" value="PKS_DH_N"/>
</dbReference>
<dbReference type="Gene3D" id="3.40.50.980">
    <property type="match status" value="2"/>
</dbReference>
<dbReference type="InterPro" id="IPR054514">
    <property type="entry name" value="RhiE-like_linker"/>
</dbReference>
<evidence type="ECO:0000256" key="8">
    <source>
        <dbReference type="ARBA" id="ARBA00022737"/>
    </source>
</evidence>
<dbReference type="InterPro" id="IPR029063">
    <property type="entry name" value="SAM-dependent_MTases_sf"/>
</dbReference>
<feature type="active site" description="Proton acceptor; for dehydratase activity" evidence="10">
    <location>
        <position position="1815"/>
    </location>
</feature>
<dbReference type="InterPro" id="IPR018201">
    <property type="entry name" value="Ketoacyl_synth_AS"/>
</dbReference>
<dbReference type="Gene3D" id="1.10.1200.10">
    <property type="entry name" value="ACP-like"/>
    <property type="match status" value="4"/>
</dbReference>
<dbReference type="RefSeq" id="WP_347607777.1">
    <property type="nucleotide sequence ID" value="NZ_JBDPZC010000002.1"/>
</dbReference>
<evidence type="ECO:0000256" key="9">
    <source>
        <dbReference type="ARBA" id="ARBA00023268"/>
    </source>
</evidence>
<evidence type="ECO:0000259" key="12">
    <source>
        <dbReference type="PROSITE" id="PS50075"/>
    </source>
</evidence>
<feature type="region of interest" description="C-terminal hotdog fold" evidence="10">
    <location>
        <begin position="3280"/>
        <end position="3443"/>
    </location>
</feature>
<keyword evidence="4" id="KW-0596">Phosphopantetheine</keyword>
<comment type="subcellular location">
    <subcellularLocation>
        <location evidence="2">Cytoplasm</location>
    </subcellularLocation>
</comment>
<dbReference type="InterPro" id="IPR036736">
    <property type="entry name" value="ACP-like_sf"/>
</dbReference>
<protein>
    <submittedName>
        <fullName evidence="15">Amino acid adenylation domain-containing protein</fullName>
    </submittedName>
</protein>
<dbReference type="PROSITE" id="PS00455">
    <property type="entry name" value="AMP_BINDING"/>
    <property type="match status" value="1"/>
</dbReference>
<dbReference type="NCBIfam" id="TIGR01733">
    <property type="entry name" value="AA-adenyl-dom"/>
    <property type="match status" value="1"/>
</dbReference>
<dbReference type="SUPFAM" id="SSF53335">
    <property type="entry name" value="S-adenosyl-L-methionine-dependent methyltransferases"/>
    <property type="match status" value="1"/>
</dbReference>
<evidence type="ECO:0000256" key="7">
    <source>
        <dbReference type="ARBA" id="ARBA00022679"/>
    </source>
</evidence>
<dbReference type="PROSITE" id="PS50075">
    <property type="entry name" value="CARRIER"/>
    <property type="match status" value="4"/>
</dbReference>
<evidence type="ECO:0000259" key="14">
    <source>
        <dbReference type="PROSITE" id="PS52019"/>
    </source>
</evidence>
<feature type="active site" description="Proton donor; for dehydratase activity" evidence="10">
    <location>
        <position position="3343"/>
    </location>
</feature>
<feature type="domain" description="PKS/mFAS DH" evidence="14">
    <location>
        <begin position="1782"/>
        <end position="2072"/>
    </location>
</feature>
<dbReference type="InterPro" id="IPR000873">
    <property type="entry name" value="AMP-dep_synth/lig_dom"/>
</dbReference>
<dbReference type="Pfam" id="PF13193">
    <property type="entry name" value="AMP-binding_C"/>
    <property type="match status" value="1"/>
</dbReference>
<feature type="region of interest" description="Disordered" evidence="11">
    <location>
        <begin position="4344"/>
        <end position="4367"/>
    </location>
</feature>
<dbReference type="InterPro" id="IPR023213">
    <property type="entry name" value="CAT-like_dom_sf"/>
</dbReference>
<dbReference type="CDD" id="cd08953">
    <property type="entry name" value="KR_2_SDR_x"/>
    <property type="match status" value="1"/>
</dbReference>
<organism evidence="15 16">
    <name type="scientific">Roseateles flavus</name>
    <dbReference type="NCBI Taxonomy" id="3149041"/>
    <lineage>
        <taxon>Bacteria</taxon>
        <taxon>Pseudomonadati</taxon>
        <taxon>Pseudomonadota</taxon>
        <taxon>Betaproteobacteria</taxon>
        <taxon>Burkholderiales</taxon>
        <taxon>Sphaerotilaceae</taxon>
        <taxon>Roseateles</taxon>
    </lineage>
</organism>
<dbReference type="Gene3D" id="2.30.38.10">
    <property type="entry name" value="Luciferase, Domain 3"/>
    <property type="match status" value="1"/>
</dbReference>
<dbReference type="Gene3D" id="3.10.129.110">
    <property type="entry name" value="Polyketide synthase dehydratase"/>
    <property type="match status" value="2"/>
</dbReference>
<dbReference type="SMART" id="SM00826">
    <property type="entry name" value="PKS_DH"/>
    <property type="match status" value="2"/>
</dbReference>
<feature type="domain" description="Ketosynthase family 3 (KS3)" evidence="13">
    <location>
        <begin position="2494"/>
        <end position="2933"/>
    </location>
</feature>
<sequence length="4535" mass="485119">MKVMISDAIQAYRTGRLSLDALVGELRGAARESQTAQALSEGQRGIWALQKRQATSQAYTIPLCFAVRNLDLDAFRRACRHVVRQYPILHSAIQTLDGEPRRVMASGAFPEPVLEQVVDLLGAGAERAAIVDHLHRQIRQPFSLEVGPLLRIHLLGLQGWQGQDTPADASPLTSDHTLVALHVHHIVFDGQSMVALVTRLFETYRQAMQGQEPVLQALDETFDDFVREEQALLASEEGARRLAYWQEQLAQPAPPLRLSLGTPRAARAAQGPGACLSVPLAPATSGRVDTFLQGQQLSASTLFLGVLHILLHRYSGESDLVIGMPVDARGAGHYRSAMGLFINMLPLRTRLQPDHTALALFKQLHRSLIDGIALQLPFAALVRQLGLQGQGEGSPLFDIAFMHQDFLARLPADDADVTPMPEFRQEGVYELVLEVHETQGSSGRTDFTLHWKSRPGSHDEAALQTLARHYAQLLDSVLSEPSTTVGRCAMLAPAEQRQLLALGSDTAVDYPRDARVPQLIDRHARHRPDAEAVRCGARSLSYRQLKEASDALARQLRQRGLRTGDRVAVQLRRSTALVVGLLAVWKASGVYVPLDPDYPEDWADAILRDSTPRILLTESALQARLRAVAGQASAPLVITLDAEPADDAALEAGVLEERTDATELAYVIYTSGSTGKPKGVMIPHGALTNFLLSMATRPGLAADDTLLAVTTCSFDIAVLELFLPLVQGARCVLSEGATARDGAALRALIQRTRPTVMQATPSTWELLLHSGWRNEEGLKVLCGGDAMSASLKGKLLACSDEVWNLFGPTETTVWSTVARVRAEEPVHVGHPIANTRVRIIDPHGQLVPVGVAGELCIAGDGLAAGYLNRPEETRARFVAGFEHPAGSGRLETLYRTGDLARWRPDGSIEHLGRIDFQVKIRGHRVELQTVEHHLGLHPALKAAAVVARQQEGVHQLVAYCVPHTAGTPDDFRALARQLRSQLSAQLPDYMVPSLFLPLESLPMTNNGKVNRKELADRPVSLHAGLAPARPPAATRPRPDASSIEARLLALCAEVLKITDMSVTDGFFEAGADSVTIAVIADRALLAFQPAALDVGDFFKHPNVAALAALLAQRLAQTGEPTAGAITGERHAEVGGPVADAAAPGGARPLEADDALAIVGMSCELPGAADHREFWRNLARGWESARFFSPEELRAAGVPESRIQERHYVPMQQTLDGKDLFDRAFFNLTSKDAQLMDPQFRLLLQHAWKAIEDAGYTREAIADAGVYMSASNSYYQALLNQAGGIDATDEYQAWLLAQGGTIPTRISYELGLTGPSLFVHSNCSSGPVSLALAAQALRTGECRHALVGASTVLPQASIGYVHQPGLNLSSDGHCRTFDAQASGLTPGEGVVVLMLKRARDAVADGDHIYALLRGIAVNNDGADKVGFYAPSVGGQSRVIQKVLDATGIHPETIGYVEAHGTGTKLGDPVEVAALTEVYRRYSEKRQFCAIGSVKPNIGHLDTVAGLSGCVKVALSLAHGEIPPSINCEVPNPAIDFQQSPFFVARALQAWPASEPGGRRRAALSSFGIGGTNVHLIMEAAEPVTGEAPAVGGQAVLVPLSAKNPDRLKAQASQLLAFLAQEPAELPALDRLAYTLQVGREAMASRVAFVVDSHLALAQALDAFVAQGHGGAETGLAAPGQGAQGLARLLSDDQGMEGLIRGWVEAGSLSKIAAVWTQGVDLDWRLLHPHGRPQRASLPTYPFAAERFAPLQTLGAAGGPVAAPRQVPAPFAHTPRDGLAAPLHPMLQEVLPVEATQPRRLRLRSRFSGQERFLADHMIRGRRLLPGVAYLEMARAAAAIARGDGRVRLQSVVWMSPMVVDQPAEVVLSLDPDADLDDAGAMKFTVSSGRADGSTPLALNCQGAVRFGPGMDSAEPARVDLSALRARCPRRVAAERFYEYLDSGGGNYGPSFKTISALFKGEKEVLASLSLPAAAQRGDAFGLHPSMMDAAFQIADSLILQPRANGGCLPFFVKELVVWRPMGEQAHVHVRLSDDPGGNTAVARYDIDFLNAEGQVCVSIREFSARAETADGDANANRYWVRRRGDGAAPQAAVAARRPARRFVPVEPERWMLEMDIFRTGGVYWITGACSGLALNLACHLGQVPGASLVLTDLQAPDSAWLERLQSYLVNGARLEFMAGDPAADGQALVERIRQRHGPITGVLACTEAATPPAQGRLLPEAQLRALDEATRAESLDFFIALPVEATDEALAPDAAILAWLDERDAWVKVGIRHGRSAAVFCPEPLPMPLAQPLLQGIASRQVLTVVQALHFILHQGESAMIVGWKPGSAGQGPDKAGPLPVATAAAAPVQADSRAAAPASAEGLAAFILRLKSEVAEVIKSAEQDIDEHQNFGDYGLDSLSLTALSNRLNERLSLGTQAAGLMNPTTFFERPTLLQIAEFMLETYPALNERPQPAGPAAVPAVPAIQQAAAVPPTVWAQAPSQAPAGAAAIEDRGDDVAIIGMSGRFPGARDVSAFARNLFEGRDCITEVPADRWDWRACTPEAAEDASLPSSRWGGFIDGLAEFDPLFFNISPREAYQMDPSHRQLLMHAWWAIEDAGYNPRDLAGSKTALFVGVAQSGYSDLRKAAGEGIEGNSFLGVVPSIAINRISHFLDLHGPSEPVETACSSSLVALHRAVVSLACGDAELALVGGMQTILTPHAHISFGKAGMLAPDGRCKTFSAQADGFVRGEGVGMLFLKRLSAARRDGDAIHGIVRGSAVNHGGHSNTLTAPNPTAQREVIVQAHARAAVDPRTIGYLEAHGTGTKLGDPIEINALKQAFAERLAAQPQSSQRRWDSSCALGALKTNVGHLELAAGVAGVIKVLLQMKHGQRVRSLHCEALNPYIDLTDSPFFIPRDTLDWPRIPDADGQPLPRRAGVSSFGIGGVNAHVVLEEPMDDRPAPAGAAAVDAGPAVVLLSAKTSDRLIDAARALRQYVQDIATEAAPGVPAAQPAPRLADLAYTLQVGREAMPERVGFVVASWAELQARLAAFVAGQERVPGMARGRVKVSKHARAEEAAGMAGLDRLLDIWIDGRKLEALLDAWVKGASIPWTRLHEIGGSLGVRRVHLPGYPFARERYWISESAAVAASGPETQTASVNAGRSAHPLLPATAVEAATGRARLTLSGQEDCLRDHQVQGDAVLPGVAQLELVHEAVRLAWPSGPGATTVRLSNVAWIRPVRVNSPVTLLIEPPAPGTGPGRFSVQIEATGGEHFTCCEGVVGASGPEEGARLDLASLQAAFAQAEVVDPALWYAAFERVGIVYGPSHRGLASCRVNEAGVLARVRLPVSQQAAAGRFTMHPGLLDAVLQAAIGLRRTPAHQASARLAYLPFALDTVEVLRACGDAVWAWLRPAAESAPAARRKKGEAAGRPGADKIDIDVCDDSGAVCVRMRGLSSRALHRPGTDSVPATTPSPDAAGPRPASDTQVGLLMRSVLWNPKEVPTSQDSPLSLKDRSADGTGMLVLGGTREEQQAIQGLFPACQLSHDAADGQRPQAEAALARALARGQPVNHIVWIAPASLDTASAAGPQASGEAILAAQEQGVLALYRHIKMLLAAGYGAKDLAWTLLTQQTHATSPGDRVIPTHAGIHGLVGAMAKEYRTWKVRLLDLQAARAWPLGAMFSVPFDPEGNAWAWRDGCWLARELVAVQDLPAGDGAYRRGGVYVVIGGAGGIGMAWSRWMIEQHQARIVWIGRRPEDAAIRRQCEALGRLGTAPVYLCADASDRDSLAEAHRRIAALRWDGQALATRGVIHSAIVLADASLATMDEPRFLSAWRSKADVSVQMAAVFGADPLDFMVFFSSITAYGKTAGQSNYAAGCTFKDAFATWLDRTLPFPVKVVNWGYWGSVGVVSDASYRERMAAAGFGSIEPDEGMRALEALLASRLPQVAVLKTLRPGVVGRAAGPAEERILHYRDVAGTPASQATALQALDSALQQCAQDWTQRAADVEPRSPELDALIARALLWGMLPFLDGREAAQARHGRWLEESLSVLQEQGSISPCTAAGGQAWQVSAAARAQALSAWADWEQQAAGWPQNDYRRIPMKLAEVCLRALPDILAGRQLATEVMFPGSSMALVEGLYKGNRKADLFNEMVHDAVLAIARSAPSPLRVLEVGAGTGGTTAGLLRKIADRGVALEEYVYTDLSHAFLMHARQHYAPIAPFLKTQIFNAEKAIEGQGIEAGRFDVVIATNVLHATQNIRQTLRNVKATLRAGGLLVLNEISHKTLFSHVTFGLLDGWWNYDDAALRIPGSPGLYQDSWRQVLQDEGYERVLFPGEALHVHGQQLVIAQSNGLVRASFPVAAATATPQRQEALVPPAPAAPDAQRAVPPAEAKRPLPTPMAPAVPAQVPAPRDGTLADMQAYLRRKLSEVLQLPQDRIETDASFASYGTDSIMAMALIRELEKDLGSLPKTLFFEHEDIEELSAYLLERGDLPQAVDAPQAAAAAPAALAPAATPAPASSTLADMQAYLRRKLSEVLQLPQDRIETDASFASYGTDSIMA</sequence>
<dbReference type="PANTHER" id="PTHR43775:SF37">
    <property type="entry name" value="SI:DKEY-61P9.11"/>
    <property type="match status" value="1"/>
</dbReference>
<dbReference type="Pfam" id="PF08659">
    <property type="entry name" value="KR"/>
    <property type="match status" value="1"/>
</dbReference>
<keyword evidence="16" id="KW-1185">Reference proteome</keyword>
<feature type="active site" description="Proton donor; for dehydratase activity" evidence="10">
    <location>
        <position position="1987"/>
    </location>
</feature>
<keyword evidence="7" id="KW-0808">Transferase</keyword>
<feature type="region of interest" description="Disordered" evidence="11">
    <location>
        <begin position="3436"/>
        <end position="3462"/>
    </location>
</feature>
<dbReference type="Gene3D" id="3.40.50.720">
    <property type="entry name" value="NAD(P)-binding Rossmann-like Domain"/>
    <property type="match status" value="2"/>
</dbReference>
<dbReference type="Gene3D" id="3.30.559.10">
    <property type="entry name" value="Chloramphenicol acetyltransferase-like domain"/>
    <property type="match status" value="1"/>
</dbReference>
<dbReference type="Gene3D" id="3.40.47.10">
    <property type="match status" value="2"/>
</dbReference>
<evidence type="ECO:0000256" key="1">
    <source>
        <dbReference type="ARBA" id="ARBA00001957"/>
    </source>
</evidence>
<feature type="region of interest" description="C-terminal hotdog fold" evidence="10">
    <location>
        <begin position="1927"/>
        <end position="2072"/>
    </location>
</feature>
<feature type="region of interest" description="N-terminal hotdog fold" evidence="10">
    <location>
        <begin position="3144"/>
        <end position="3266"/>
    </location>
</feature>
<dbReference type="PROSITE" id="PS00606">
    <property type="entry name" value="KS3_1"/>
    <property type="match status" value="1"/>
</dbReference>
<dbReference type="InterPro" id="IPR036291">
    <property type="entry name" value="NAD(P)-bd_dom_sf"/>
</dbReference>
<dbReference type="InterPro" id="IPR057326">
    <property type="entry name" value="KR_dom"/>
</dbReference>
<dbReference type="InterPro" id="IPR013217">
    <property type="entry name" value="Methyltransf_12"/>
</dbReference>
<dbReference type="Pfam" id="PF00668">
    <property type="entry name" value="Condensation"/>
    <property type="match status" value="1"/>
</dbReference>
<gene>
    <name evidence="15" type="ORF">ABDJ40_06550</name>
</gene>
<feature type="domain" description="Carrier" evidence="12">
    <location>
        <begin position="2361"/>
        <end position="2444"/>
    </location>
</feature>
<dbReference type="CDD" id="cd00833">
    <property type="entry name" value="PKS"/>
    <property type="match status" value="2"/>
</dbReference>
<evidence type="ECO:0000256" key="3">
    <source>
        <dbReference type="ARBA" id="ARBA00004792"/>
    </source>
</evidence>
<dbReference type="Proteomes" id="UP001462640">
    <property type="component" value="Unassembled WGS sequence"/>
</dbReference>
<dbReference type="CDD" id="cd02440">
    <property type="entry name" value="AdoMet_MTases"/>
    <property type="match status" value="1"/>
</dbReference>
<comment type="pathway">
    <text evidence="3">Antibiotic biosynthesis.</text>
</comment>
<dbReference type="InterPro" id="IPR020806">
    <property type="entry name" value="PKS_PP-bd"/>
</dbReference>
<dbReference type="Gene3D" id="1.10.1240.100">
    <property type="match status" value="2"/>
</dbReference>